<feature type="transmembrane region" description="Helical" evidence="14">
    <location>
        <begin position="68"/>
        <end position="89"/>
    </location>
</feature>
<evidence type="ECO:0000256" key="7">
    <source>
        <dbReference type="ARBA" id="ARBA00022989"/>
    </source>
</evidence>
<dbReference type="InterPro" id="IPR038377">
    <property type="entry name" value="Na/Glc_symporter_sf"/>
</dbReference>
<accession>A0ABW5LG54</accession>
<feature type="transmembrane region" description="Helical" evidence="14">
    <location>
        <begin position="364"/>
        <end position="383"/>
    </location>
</feature>
<dbReference type="Pfam" id="PF00474">
    <property type="entry name" value="SSF"/>
    <property type="match status" value="1"/>
</dbReference>
<feature type="transmembrane region" description="Helical" evidence="14">
    <location>
        <begin position="6"/>
        <end position="22"/>
    </location>
</feature>
<evidence type="ECO:0000256" key="8">
    <source>
        <dbReference type="ARBA" id="ARBA00023053"/>
    </source>
</evidence>
<gene>
    <name evidence="15" type="ORF">ACFSR1_07310</name>
</gene>
<organism evidence="15 16">
    <name type="scientific">Aquimarina rubra</name>
    <dbReference type="NCBI Taxonomy" id="1920033"/>
    <lineage>
        <taxon>Bacteria</taxon>
        <taxon>Pseudomonadati</taxon>
        <taxon>Bacteroidota</taxon>
        <taxon>Flavobacteriia</taxon>
        <taxon>Flavobacteriales</taxon>
        <taxon>Flavobacteriaceae</taxon>
        <taxon>Aquimarina</taxon>
    </lineage>
</organism>
<keyword evidence="4" id="KW-1003">Cell membrane</keyword>
<keyword evidence="10 14" id="KW-0472">Membrane</keyword>
<keyword evidence="11" id="KW-0739">Sodium transport</keyword>
<keyword evidence="9" id="KW-0406">Ion transport</keyword>
<evidence type="ECO:0000313" key="16">
    <source>
        <dbReference type="Proteomes" id="UP001597319"/>
    </source>
</evidence>
<dbReference type="EMBL" id="JBHULE010000008">
    <property type="protein sequence ID" value="MFD2562477.1"/>
    <property type="molecule type" value="Genomic_DNA"/>
</dbReference>
<evidence type="ECO:0000256" key="5">
    <source>
        <dbReference type="ARBA" id="ARBA00022692"/>
    </source>
</evidence>
<feature type="transmembrane region" description="Helical" evidence="14">
    <location>
        <begin position="176"/>
        <end position="197"/>
    </location>
</feature>
<feature type="transmembrane region" description="Helical" evidence="14">
    <location>
        <begin position="217"/>
        <end position="235"/>
    </location>
</feature>
<comment type="catalytic activity">
    <reaction evidence="12">
        <text>L-proline(in) + Na(+)(in) = L-proline(out) + Na(+)(out)</text>
        <dbReference type="Rhea" id="RHEA:28967"/>
        <dbReference type="ChEBI" id="CHEBI:29101"/>
        <dbReference type="ChEBI" id="CHEBI:60039"/>
    </reaction>
</comment>
<keyword evidence="16" id="KW-1185">Reference proteome</keyword>
<evidence type="ECO:0000256" key="12">
    <source>
        <dbReference type="ARBA" id="ARBA00033708"/>
    </source>
</evidence>
<dbReference type="RefSeq" id="WP_378291104.1">
    <property type="nucleotide sequence ID" value="NZ_JBHULE010000008.1"/>
</dbReference>
<evidence type="ECO:0000256" key="2">
    <source>
        <dbReference type="ARBA" id="ARBA00006434"/>
    </source>
</evidence>
<feature type="transmembrane region" description="Helical" evidence="14">
    <location>
        <begin position="416"/>
        <end position="432"/>
    </location>
</feature>
<comment type="caution">
    <text evidence="15">The sequence shown here is derived from an EMBL/GenBank/DDBJ whole genome shotgun (WGS) entry which is preliminary data.</text>
</comment>
<name>A0ABW5LG54_9FLAO</name>
<evidence type="ECO:0000256" key="14">
    <source>
        <dbReference type="SAM" id="Phobius"/>
    </source>
</evidence>
<dbReference type="PANTHER" id="PTHR48086:SF3">
    <property type="entry name" value="SODIUM_PROLINE SYMPORTER"/>
    <property type="match status" value="1"/>
</dbReference>
<feature type="transmembrane region" description="Helical" evidence="14">
    <location>
        <begin position="150"/>
        <end position="169"/>
    </location>
</feature>
<feature type="transmembrane region" description="Helical" evidence="14">
    <location>
        <begin position="256"/>
        <end position="276"/>
    </location>
</feature>
<keyword evidence="6" id="KW-0769">Symport</keyword>
<feature type="transmembrane region" description="Helical" evidence="14">
    <location>
        <begin position="300"/>
        <end position="328"/>
    </location>
</feature>
<evidence type="ECO:0000313" key="15">
    <source>
        <dbReference type="EMBL" id="MFD2562477.1"/>
    </source>
</evidence>
<comment type="similarity">
    <text evidence="2 13">Belongs to the sodium:solute symporter (SSF) (TC 2.A.21) family.</text>
</comment>
<evidence type="ECO:0000256" key="9">
    <source>
        <dbReference type="ARBA" id="ARBA00023065"/>
    </source>
</evidence>
<protein>
    <submittedName>
        <fullName evidence="15">Sodium:solute symporter</fullName>
    </submittedName>
</protein>
<evidence type="ECO:0000256" key="6">
    <source>
        <dbReference type="ARBA" id="ARBA00022847"/>
    </source>
</evidence>
<feature type="transmembrane region" description="Helical" evidence="14">
    <location>
        <begin position="124"/>
        <end position="144"/>
    </location>
</feature>
<feature type="transmembrane region" description="Helical" evidence="14">
    <location>
        <begin position="340"/>
        <end position="358"/>
    </location>
</feature>
<evidence type="ECO:0000256" key="4">
    <source>
        <dbReference type="ARBA" id="ARBA00022475"/>
    </source>
</evidence>
<dbReference type="Gene3D" id="1.20.1730.10">
    <property type="entry name" value="Sodium/glucose cotransporter"/>
    <property type="match status" value="1"/>
</dbReference>
<dbReference type="PROSITE" id="PS50283">
    <property type="entry name" value="NA_SOLUT_SYMP_3"/>
    <property type="match status" value="1"/>
</dbReference>
<dbReference type="InterPro" id="IPR001734">
    <property type="entry name" value="Na/solute_symporter"/>
</dbReference>
<evidence type="ECO:0000256" key="10">
    <source>
        <dbReference type="ARBA" id="ARBA00023136"/>
    </source>
</evidence>
<dbReference type="PANTHER" id="PTHR48086">
    <property type="entry name" value="SODIUM/PROLINE SYMPORTER-RELATED"/>
    <property type="match status" value="1"/>
</dbReference>
<keyword evidence="5 14" id="KW-0812">Transmembrane</keyword>
<feature type="transmembrane region" description="Helical" evidence="14">
    <location>
        <begin position="43"/>
        <end position="62"/>
    </location>
</feature>
<dbReference type="InterPro" id="IPR050277">
    <property type="entry name" value="Sodium:Solute_Symporter"/>
</dbReference>
<feature type="transmembrane region" description="Helical" evidence="14">
    <location>
        <begin position="392"/>
        <end position="410"/>
    </location>
</feature>
<dbReference type="Proteomes" id="UP001597319">
    <property type="component" value="Unassembled WGS sequence"/>
</dbReference>
<evidence type="ECO:0000256" key="1">
    <source>
        <dbReference type="ARBA" id="ARBA00004651"/>
    </source>
</evidence>
<comment type="subcellular location">
    <subcellularLocation>
        <location evidence="1">Cell membrane</location>
        <topology evidence="1">Multi-pass membrane protein</topology>
    </subcellularLocation>
</comment>
<keyword evidence="8" id="KW-0915">Sodium</keyword>
<evidence type="ECO:0000256" key="3">
    <source>
        <dbReference type="ARBA" id="ARBA00022448"/>
    </source>
</evidence>
<keyword evidence="7 14" id="KW-1133">Transmembrane helix</keyword>
<evidence type="ECO:0000256" key="11">
    <source>
        <dbReference type="ARBA" id="ARBA00023201"/>
    </source>
</evidence>
<evidence type="ECO:0000256" key="13">
    <source>
        <dbReference type="RuleBase" id="RU362091"/>
    </source>
</evidence>
<sequence>MQIYLYLSIYIIIIIGLSVYISKSSNTEDFLIGGRNRSGWTILFSKFAGAIGVSTLITYTGYAYKFGWGLFAMSIGSVIGYLLFAFWAAPRIKKLSLLGNFYTQGDLPAFVTGNKTTSLVTNSITIIVQFFWILLSLAGGAKVITFFDLFSYEIALLITTLVVLIYVLFSGFKAVVLTDTIQAIIIIGFLCILILGMLDIKDFGDILGTSTNENVQLGSIIGLVLYGGLSVFGLADRYQLCYAAKDVKSLKKGMGLAIIPVLLIAFLLLLIGLYVYNQNTTLDPDTVFVFAMQNLVNQSWIPLLVVLFFAGLMSTADTSIFAVSSHLVYKSKKDQKVKSVRYATVFTVFIAFIVALFWKSVVDITIVGAALRMTLSVAMIYVIKKRKNSGRFIASALGGIGGLLIGLLAFGPKPTIAITVLLGSLIGLIYRSK</sequence>
<proteinExistence type="inferred from homology"/>
<keyword evidence="3" id="KW-0813">Transport</keyword>
<reference evidence="16" key="1">
    <citation type="journal article" date="2019" name="Int. J. Syst. Evol. Microbiol.">
        <title>The Global Catalogue of Microorganisms (GCM) 10K type strain sequencing project: providing services to taxonomists for standard genome sequencing and annotation.</title>
        <authorList>
            <consortium name="The Broad Institute Genomics Platform"/>
            <consortium name="The Broad Institute Genome Sequencing Center for Infectious Disease"/>
            <person name="Wu L."/>
            <person name="Ma J."/>
        </authorList>
    </citation>
    <scope>NUCLEOTIDE SEQUENCE [LARGE SCALE GENOMIC DNA]</scope>
    <source>
        <strain evidence="16">KCTC 52274</strain>
    </source>
</reference>